<dbReference type="Proteomes" id="UP000759103">
    <property type="component" value="Unassembled WGS sequence"/>
</dbReference>
<gene>
    <name evidence="9" type="ORF">KZ820_06955</name>
</gene>
<keyword evidence="10" id="KW-1185">Reference proteome</keyword>
<reference evidence="9 10" key="1">
    <citation type="submission" date="2021-07" db="EMBL/GenBank/DDBJ databases">
        <title>Sphingomonas sp.</title>
        <authorList>
            <person name="Feng G."/>
            <person name="Li J."/>
            <person name="Pan M."/>
        </authorList>
    </citation>
    <scope>NUCLEOTIDE SEQUENCE [LARGE SCALE GENOMIC DNA]</scope>
    <source>
        <strain evidence="9 10">RRHST34</strain>
    </source>
</reference>
<evidence type="ECO:0000256" key="1">
    <source>
        <dbReference type="ARBA" id="ARBA00006249"/>
    </source>
</evidence>
<sequence>MTGGDAQAEWMVEKGAVPAHCRVQRILRPAAGSRVGVTVLLPAPSRWTGRLQMLGNGGYSSALPERAMEAALARGSTVVATDTGHEGDEPTFAQGRPQAIVDWGWRAVHVSVVAAKMTVVRYYGREASHSYFAGCSTGGHQAMSEAQRFPADFDGIVAGAPGSNRVRLNAAFLWQFISNHRRTAPFTAILDSRDLALLHQNALARCSATGTGAGRWLEDPLSCRPQPEALLCRPNVTASCLTPEKVEAARAMYNGARDPRNGSRVTFPWLPGSELGWDAYWADPRQPTQPARADFWRLWAARGQTWDWRHFAFPRDLTSAQQRLSRTIDATDPNLIAFRRRGGKLIQYHGLADPVVSPLDTLSYRSTMLRRTGYAASWYRLFLAPGMGHCVGGPGLARFDPQPAIEAWVERDKAPMSLIATDSTGAQRPLCDVSARSVFVAGDPRSAASYKCEAGAKTSTLQGARAQTQHERESEVRRLGKRAE</sequence>
<comment type="similarity">
    <text evidence="1">Belongs to the tannase family.</text>
</comment>
<keyword evidence="4" id="KW-0732">Signal</keyword>
<keyword evidence="6" id="KW-0106">Calcium</keyword>
<evidence type="ECO:0000256" key="8">
    <source>
        <dbReference type="SAM" id="MobiDB-lite"/>
    </source>
</evidence>
<evidence type="ECO:0000256" key="7">
    <source>
        <dbReference type="ARBA" id="ARBA00023157"/>
    </source>
</evidence>
<organism evidence="9 10">
    <name type="scientific">Sphingomonas citri</name>
    <dbReference type="NCBI Taxonomy" id="2862499"/>
    <lineage>
        <taxon>Bacteria</taxon>
        <taxon>Pseudomonadati</taxon>
        <taxon>Pseudomonadota</taxon>
        <taxon>Alphaproteobacteria</taxon>
        <taxon>Sphingomonadales</taxon>
        <taxon>Sphingomonadaceae</taxon>
        <taxon>Sphingomonas</taxon>
    </lineage>
</organism>
<dbReference type="InterPro" id="IPR011118">
    <property type="entry name" value="Tannase/feruloyl_esterase"/>
</dbReference>
<dbReference type="EMBL" id="JAHXZN010000001">
    <property type="protein sequence ID" value="MBW6530470.1"/>
    <property type="molecule type" value="Genomic_DNA"/>
</dbReference>
<dbReference type="InterPro" id="IPR029058">
    <property type="entry name" value="AB_hydrolase_fold"/>
</dbReference>
<evidence type="ECO:0000313" key="10">
    <source>
        <dbReference type="Proteomes" id="UP000759103"/>
    </source>
</evidence>
<keyword evidence="5 9" id="KW-0378">Hydrolase</keyword>
<comment type="caution">
    <text evidence="9">The sequence shown here is derived from an EMBL/GenBank/DDBJ whole genome shotgun (WGS) entry which is preliminary data.</text>
</comment>
<feature type="region of interest" description="Disordered" evidence="8">
    <location>
        <begin position="460"/>
        <end position="484"/>
    </location>
</feature>
<name>A0ABS7BLK9_9SPHN</name>
<dbReference type="Gene3D" id="3.40.50.1820">
    <property type="entry name" value="alpha/beta hydrolase"/>
    <property type="match status" value="1"/>
</dbReference>
<evidence type="ECO:0000256" key="4">
    <source>
        <dbReference type="ARBA" id="ARBA00022729"/>
    </source>
</evidence>
<evidence type="ECO:0000256" key="5">
    <source>
        <dbReference type="ARBA" id="ARBA00022801"/>
    </source>
</evidence>
<dbReference type="SUPFAM" id="SSF53474">
    <property type="entry name" value="alpha/beta-Hydrolases"/>
    <property type="match status" value="1"/>
</dbReference>
<evidence type="ECO:0000256" key="2">
    <source>
        <dbReference type="ARBA" id="ARBA00022487"/>
    </source>
</evidence>
<dbReference type="Pfam" id="PF07519">
    <property type="entry name" value="Tannase"/>
    <property type="match status" value="1"/>
</dbReference>
<dbReference type="GO" id="GO:0016787">
    <property type="term" value="F:hydrolase activity"/>
    <property type="evidence" value="ECO:0007669"/>
    <property type="project" value="UniProtKB-KW"/>
</dbReference>
<keyword evidence="7" id="KW-1015">Disulfide bond</keyword>
<feature type="compositionally biased region" description="Basic and acidic residues" evidence="8">
    <location>
        <begin position="468"/>
        <end position="484"/>
    </location>
</feature>
<dbReference type="PANTHER" id="PTHR33938:SF15">
    <property type="entry name" value="FERULOYL ESTERASE B-RELATED"/>
    <property type="match status" value="1"/>
</dbReference>
<dbReference type="PANTHER" id="PTHR33938">
    <property type="entry name" value="FERULOYL ESTERASE B-RELATED"/>
    <property type="match status" value="1"/>
</dbReference>
<evidence type="ECO:0000256" key="6">
    <source>
        <dbReference type="ARBA" id="ARBA00022837"/>
    </source>
</evidence>
<protein>
    <submittedName>
        <fullName evidence="9">Tannase/feruloyl esterase family alpha/beta hydrolase</fullName>
    </submittedName>
</protein>
<proteinExistence type="inferred from homology"/>
<keyword evidence="3" id="KW-0479">Metal-binding</keyword>
<evidence type="ECO:0000256" key="3">
    <source>
        <dbReference type="ARBA" id="ARBA00022723"/>
    </source>
</evidence>
<evidence type="ECO:0000313" key="9">
    <source>
        <dbReference type="EMBL" id="MBW6530470.1"/>
    </source>
</evidence>
<accession>A0ABS7BLK9</accession>
<keyword evidence="2" id="KW-0719">Serine esterase</keyword>